<dbReference type="RefSeq" id="WP_188421334.1">
    <property type="nucleotide sequence ID" value="NZ_BMCK01000002.1"/>
</dbReference>
<evidence type="ECO:0000256" key="3">
    <source>
        <dbReference type="ARBA" id="ARBA00022989"/>
    </source>
</evidence>
<feature type="domain" description="Cadherin" evidence="6">
    <location>
        <begin position="1756"/>
        <end position="1842"/>
    </location>
</feature>
<proteinExistence type="predicted"/>
<dbReference type="Proteomes" id="UP000630594">
    <property type="component" value="Unassembled WGS sequence"/>
</dbReference>
<dbReference type="InterPro" id="IPR006626">
    <property type="entry name" value="PbH1"/>
</dbReference>
<feature type="domain" description="Cadherin" evidence="6">
    <location>
        <begin position="278"/>
        <end position="369"/>
    </location>
</feature>
<dbReference type="SMART" id="SM00736">
    <property type="entry name" value="CADG"/>
    <property type="match status" value="6"/>
</dbReference>
<feature type="chain" id="PRO_5045747251" description="Cadherin domain-containing protein" evidence="5">
    <location>
        <begin position="29"/>
        <end position="3301"/>
    </location>
</feature>
<keyword evidence="8" id="KW-1185">Reference proteome</keyword>
<dbReference type="SMART" id="SM00112">
    <property type="entry name" value="CA"/>
    <property type="match status" value="20"/>
</dbReference>
<name>A0ABQ1Q7N6_9ACTN</name>
<keyword evidence="5" id="KW-0732">Signal</keyword>
<feature type="domain" description="Cadherin" evidence="6">
    <location>
        <begin position="1455"/>
        <end position="1553"/>
    </location>
</feature>
<organism evidence="7 8">
    <name type="scientific">Nocardioides daphniae</name>
    <dbReference type="NCBI Taxonomy" id="402297"/>
    <lineage>
        <taxon>Bacteria</taxon>
        <taxon>Bacillati</taxon>
        <taxon>Actinomycetota</taxon>
        <taxon>Actinomycetes</taxon>
        <taxon>Propionibacteriales</taxon>
        <taxon>Nocardioidaceae</taxon>
        <taxon>Nocardioides</taxon>
    </lineage>
</organism>
<feature type="domain" description="Cadherin" evidence="6">
    <location>
        <begin position="976"/>
        <end position="1061"/>
    </location>
</feature>
<dbReference type="Pfam" id="PF00028">
    <property type="entry name" value="Cadherin"/>
    <property type="match status" value="2"/>
</dbReference>
<dbReference type="Pfam" id="PF17803">
    <property type="entry name" value="Cadherin_4"/>
    <property type="match status" value="2"/>
</dbReference>
<dbReference type="InterPro" id="IPR011050">
    <property type="entry name" value="Pectin_lyase_fold/virulence"/>
</dbReference>
<keyword evidence="2" id="KW-0812">Transmembrane</keyword>
<feature type="domain" description="Cadherin" evidence="6">
    <location>
        <begin position="1553"/>
        <end position="1651"/>
    </location>
</feature>
<sequence length="3301" mass="337766">MPQRRTSMSIRALTAPAVLLAMVASAFAVLPAATVEAAVPVADSPAAIEPQPEYGPGRLKNATPMTQGCVVKKSRVVKHLKKGAKCAPGSTKVEFKVKVPTQLCLMPGGVLKSFGSFRTCDARGGFSQRGLANNKTLFCAVPGKQVRWAPKPKKCVRPEKSWTLRNHHPVSLTLGGGIVDENAGKDAVVGTLHTVDIDPGDVQRYSLVAGAGSTHNSLFRIADGRLLARADLDHEAGETLKVRVMVRDYRRGKLVRPFTVTVADVNEAPRDLALDRTEVAENAPVGTQVGTLSASDPDDGDTLTYALDGSALDNDDFEVDGARLLTAASFDHEATPQRSVRLTVTDRGGLTRTTDVTIAVTDVNEAPTALALSRNIVVENAPADTVVGTIEVTDPDAGAPYRFQVLPGADGDDFAVRGDQLVSSRPLDHEEQETRTVRVEVTDAEGVTFSAPLRVRVTDVNEAPTALVIAGDEVAENAPAGTVVSTLTGSDPDDGDTLSYALATGAGDGDNSLFQVVGDELRVKQPLDHEAAATRSVRLKVTDAAGLTFERTLTVDVTDVNEAPTGLRISRADVDENVALRTVVGRLAADDEDADDTQTFSLVTGTGDADNAYFAVDGTQLVTARALDHEAADTRSVRVRVTDAAGATHERALVITVNDLNEGPRDLALDVDEVEENSAVGTVVGSFSASDEDDADSLTYALVPGAGDGGNALFDVDGDELVVAGALDHEAAGSHSIRVKVSDGAGEQVTRTFTITVLDVNEAPLAPTLGDDRVREDAPAGTVVGRLASTDPDGDSLTYALATGPGDDDNDDFEVVGDELRTKRALDFEARRDLSVRVRVSDGSLFASSAFDVTVVDVDEAPTAPALDNSDVDENVTGLVGELSATDQEGQPLTFSLATGAGDTHNHQFDVVGTELRTKVGLDFEAGATRSVRVLVTDGTNPVPKVVEVTVNDVNEAPFDLVLDGAEVAENVTGVVGTLSADDVDAGDALTFALVTGTGDTHNAQFEVVGDELRTKAGLDFEAGATRSVRLQVSDRAGLTATKVVEVTVTDVNESPGQPALDNDDVGENAADALVGTLSASDPDARTTLTFSLVAGAGDADNALFTVVGDELRTRSGLDFEVAATRSVRVLVSDGALTASRQLTITVNDRNDAPTGIALTPSTVAENAADTVVGALGADDQDGDTLTWSLVSGTGDADNAAFAVDGDELKTRAGLDFEAGDERSVRVQAYDGTARVERALTVTVDDVNETPSAVTLDSLTVAEDTASARVGGLSASDPDGDALTYALVAGSGDTDNALFTIDDGVLRTKASGVDFEAKPTRTVRIAASDGSLSGAGTAFTISVVDRNDAPSSITLDPTRIRLDASVGDVVGTLAAADVDATKNHTFTDVSVDGTHSGHGLFTIDGDEVKVARSLAGLSVGSVDLRVRVDDPWAADRTQDASLTRVVRIDLLSARAITLDTSSVDENAAGGTTVGALTYVDPLAVGPYTFALTPGSRDNGDFEVVGHELRTRVTFDHEVTPRRTVEVQVFAGGAALFTATLDVDVDDVNEAPTSLTLSSATVAENASGATVGTLSGTDPDAGAFLSYALVPGAGDTHNAQFTIVGGTLRTVGALDFEAEETRQVRVAVSDGSLSLERTFVVELVDRNDAPTAVALSDTTVLDSALAGDVVGTLTATDADVTKPHVFTEVAGGDHGGLLTVADGHVEVAGSLLGVSGDKTIKVRVTDTWGGVTHTYEQLLTVTVAPDIRGALALSNDSLPENSASGTTVGDLSFSGVGTGPYTYTLGASAPFTLTGATLRSGRSFDHEAQAQYVVPVTVRDAAGRRWTREVTVDVADVDEAPVRSTTVMDLEENDPSAGFSARFDDPEGAPVTYRFATCAGFPDENHRFTLTTTGASADVRRRTPMDFEDPSNNRVRVCLEASDGSLTTTYVVDEQALDRNEPTTDITLSRAVADPAVAVGTVVGTLTAVDPDSRKPVITDVSTTESGAGYFEVVGNELRVARDLSGASATELQVRLRAADSWSHQGPAVAQSFEKTLTISLLQPLELTAPDGSVNENQAAGTVVSTLSVSGGEGPYTYALDGTAADNALFEVVGNELRTKRAFNFEVDGAALSARVKVTDQHGDSASAAVAVTVGDVNESSLGWSFRGAAVMQDSAIGTVVGTLTVPDPDARKPNLTVTGVNALYFGFDGDNLVVTGDLNGLAPGPVTVPVTIGDTWGTPPVTQSVSTSFSVTVVAPLSLTAPDGTIPEGQAAGTVVTTLSASGGTTPYTYALDGTSADGSDNDRFQVVGNEVRTKGPLDFDAEPTLTVKVKVTDAYGRTTRRTLTVTVTDVNVAPTDIVLSSTSVPENAPVGTVVGTLSAVDADTGDTHVFSRISTGQLSVSGNRLVTTASFNHETTPSVTVTLKVDDQRGGVFQRAVTVTVTDEPEAPTAINLSASDVDEGLPAGTVVGDVTVDDQDRGETHTFTVFGGVPFTVSGGKLRTTQVLDFDVTRSFAVQVLVTDKDGLTFTRLVTVTVNDVVYAPLANGETVTGFIGNTSRAVTGSVLSNDTDPEDKFGPQDSLSVTAGTLTTTRGGTVVMATDGTFTFHPKAGDRSVTDTLVYTVRSSVSGKTATATLRLEISERLVWYVDDSAAPGGTGTSTSYFRDISSVPQLAAGAAPDEVYLADGTYGTVTIGRGRTLRGAQAGLPGLISADPSALAQVSVTGSTPAVVVDGGGTVDGVRMRAVSGAALTVRGSGAVTVTSASQVEGQGVGVHVDVAGGPGAVVIDTDVAGAVTVNGNAAATTFKEPVTGAVSVTNSRAAVIFEKSVTGNVTASGNSAALTFSGPVSGASVALSGNSSVTTFGGVVTLNRSGGATAFGAFNAGTVTMGATGNTVTGPVSLENTTVGAAGFTLRSLNVPSSLVGYGLRLRSVQGQSVIVQGTGTTDSGGTITAATPVLTDGRVSLELNRVKLVSLGQRGVDANALAGPLALLNSSVTGAQADAVAVTYAVQGGALRLDGTTVTGAGDSGVVVTAASGDVPVTVHNSTVSGSGATGAARDGVRVESLGSSQVTTTVTGSTLRDNKGDQVQVVARGTGTSRATITGNTLARSGATGAGQGIAVNAGGAPWTGRMVFDVSNNQVQAVDGAGIVVSTSVGERPTPSGLLEGRVANNVFGAAGCAGTPAVVVDAEGGATLTTAVTGNSGVACGAPLRVSGARGGSVLNLTTANNTWTGTSPASLTTGVTGVANSGRSCLDLRTTAGGITLRALGGQLTLPGYAGAWTAAAVTPYLTANNPGSSVTVPTFLATQAGTAACPAPVL</sequence>
<feature type="domain" description="Cadherin" evidence="6">
    <location>
        <begin position="2414"/>
        <end position="2525"/>
    </location>
</feature>
<dbReference type="InterPro" id="IPR006644">
    <property type="entry name" value="Cadg"/>
</dbReference>
<dbReference type="PRINTS" id="PR00205">
    <property type="entry name" value="CADHERIN"/>
</dbReference>
<comment type="caution">
    <text evidence="7">The sequence shown here is derived from an EMBL/GenBank/DDBJ whole genome shotgun (WGS) entry which is preliminary data.</text>
</comment>
<keyword evidence="3" id="KW-0472">Membrane</keyword>
<keyword evidence="4" id="KW-0325">Glycoprotein</keyword>
<dbReference type="PANTHER" id="PTHR24028:SF328">
    <property type="entry name" value="CADHERIN-3"/>
    <property type="match status" value="1"/>
</dbReference>
<feature type="domain" description="Cadherin" evidence="6">
    <location>
        <begin position="179"/>
        <end position="271"/>
    </location>
</feature>
<gene>
    <name evidence="7" type="ORF">GCM10007231_15100</name>
</gene>
<dbReference type="CDD" id="cd11304">
    <property type="entry name" value="Cadherin_repeat"/>
    <property type="match status" value="19"/>
</dbReference>
<dbReference type="SUPFAM" id="SSF49313">
    <property type="entry name" value="Cadherin-like"/>
    <property type="match status" value="17"/>
</dbReference>
<feature type="domain" description="Cadherin" evidence="6">
    <location>
        <begin position="2238"/>
        <end position="2337"/>
    </location>
</feature>
<accession>A0ABQ1Q7N6</accession>
<evidence type="ECO:0000256" key="5">
    <source>
        <dbReference type="SAM" id="SignalP"/>
    </source>
</evidence>
<evidence type="ECO:0000313" key="8">
    <source>
        <dbReference type="Proteomes" id="UP000630594"/>
    </source>
</evidence>
<feature type="domain" description="Cadherin" evidence="6">
    <location>
        <begin position="473"/>
        <end position="566"/>
    </location>
</feature>
<feature type="domain" description="Cadherin" evidence="6">
    <location>
        <begin position="2045"/>
        <end position="2145"/>
    </location>
</feature>
<dbReference type="Gene3D" id="2.60.40.60">
    <property type="entry name" value="Cadherins"/>
    <property type="match status" value="19"/>
</dbReference>
<dbReference type="SUPFAM" id="SSF51126">
    <property type="entry name" value="Pectin lyase-like"/>
    <property type="match status" value="2"/>
</dbReference>
<dbReference type="EMBL" id="BMCK01000002">
    <property type="protein sequence ID" value="GGD17105.1"/>
    <property type="molecule type" value="Genomic_DNA"/>
</dbReference>
<feature type="domain" description="Cadherin" evidence="6">
    <location>
        <begin position="868"/>
        <end position="960"/>
    </location>
</feature>
<evidence type="ECO:0000256" key="1">
    <source>
        <dbReference type="ARBA" id="ARBA00004167"/>
    </source>
</evidence>
<reference evidence="8" key="1">
    <citation type="journal article" date="2019" name="Int. J. Syst. Evol. Microbiol.">
        <title>The Global Catalogue of Microorganisms (GCM) 10K type strain sequencing project: providing services to taxonomists for standard genome sequencing and annotation.</title>
        <authorList>
            <consortium name="The Broad Institute Genomics Platform"/>
            <consortium name="The Broad Institute Genome Sequencing Center for Infectious Disease"/>
            <person name="Wu L."/>
            <person name="Ma J."/>
        </authorList>
    </citation>
    <scope>NUCLEOTIDE SEQUENCE [LARGE SCALE GENOMIC DNA]</scope>
    <source>
        <strain evidence="8">CCM 7403</strain>
    </source>
</reference>
<feature type="domain" description="Cadherin" evidence="6">
    <location>
        <begin position="774"/>
        <end position="867"/>
    </location>
</feature>
<feature type="domain" description="Cadherin" evidence="6">
    <location>
        <begin position="574"/>
        <end position="666"/>
    </location>
</feature>
<protein>
    <recommendedName>
        <fullName evidence="6">Cadherin domain-containing protein</fullName>
    </recommendedName>
</protein>
<dbReference type="InterPro" id="IPR002126">
    <property type="entry name" value="Cadherin-like_dom"/>
</dbReference>
<evidence type="ECO:0000256" key="4">
    <source>
        <dbReference type="ARBA" id="ARBA00023180"/>
    </source>
</evidence>
<dbReference type="PANTHER" id="PTHR24028">
    <property type="entry name" value="CADHERIN-87A"/>
    <property type="match status" value="1"/>
</dbReference>
<dbReference type="PROSITE" id="PS50268">
    <property type="entry name" value="CADHERIN_2"/>
    <property type="match status" value="18"/>
</dbReference>
<dbReference type="InterPro" id="IPR050174">
    <property type="entry name" value="Protocadherin/Cadherin-CA"/>
</dbReference>
<feature type="domain" description="Cadherin" evidence="6">
    <location>
        <begin position="673"/>
        <end position="769"/>
    </location>
</feature>
<feature type="signal peptide" evidence="5">
    <location>
        <begin position="1"/>
        <end position="28"/>
    </location>
</feature>
<keyword evidence="3" id="KW-1133">Transmembrane helix</keyword>
<evidence type="ECO:0000313" key="7">
    <source>
        <dbReference type="EMBL" id="GGD17105.1"/>
    </source>
</evidence>
<comment type="subcellular location">
    <subcellularLocation>
        <location evidence="1">Membrane</location>
        <topology evidence="1">Single-pass membrane protein</topology>
    </subcellularLocation>
</comment>
<evidence type="ECO:0000259" key="6">
    <source>
        <dbReference type="PROSITE" id="PS50268"/>
    </source>
</evidence>
<feature type="domain" description="Cadherin" evidence="6">
    <location>
        <begin position="377"/>
        <end position="466"/>
    </location>
</feature>
<feature type="domain" description="Cadherin" evidence="6">
    <location>
        <begin position="1253"/>
        <end position="1352"/>
    </location>
</feature>
<feature type="domain" description="Cadherin" evidence="6">
    <location>
        <begin position="1163"/>
        <end position="1253"/>
    </location>
</feature>
<feature type="domain" description="Cadherin" evidence="6">
    <location>
        <begin position="1066"/>
        <end position="1163"/>
    </location>
</feature>
<evidence type="ECO:0000256" key="2">
    <source>
        <dbReference type="ARBA" id="ARBA00022692"/>
    </source>
</evidence>
<dbReference type="SMART" id="SM00710">
    <property type="entry name" value="PbH1"/>
    <property type="match status" value="7"/>
</dbReference>
<dbReference type="InterPro" id="IPR015919">
    <property type="entry name" value="Cadherin-like_sf"/>
</dbReference>
<dbReference type="InterPro" id="IPR040853">
    <property type="entry name" value="RapA2_cadherin-like"/>
</dbReference>